<dbReference type="Proteomes" id="UP001234297">
    <property type="component" value="Chromosome 11"/>
</dbReference>
<reference evidence="1 2" key="1">
    <citation type="journal article" date="2022" name="Hortic Res">
        <title>A haplotype resolved chromosomal level avocado genome allows analysis of novel avocado genes.</title>
        <authorList>
            <person name="Nath O."/>
            <person name="Fletcher S.J."/>
            <person name="Hayward A."/>
            <person name="Shaw L.M."/>
            <person name="Masouleh A.K."/>
            <person name="Furtado A."/>
            <person name="Henry R.J."/>
            <person name="Mitter N."/>
        </authorList>
    </citation>
    <scope>NUCLEOTIDE SEQUENCE [LARGE SCALE GENOMIC DNA]</scope>
    <source>
        <strain evidence="2">cv. Hass</strain>
    </source>
</reference>
<accession>A0ACC2KT33</accession>
<sequence length="79" mass="9076">MMVVVNMYAKCRQIKDVRRIFDRMPERDLVAWNAIISRSCADVRSLRIGRAIHDYTIRAGFELLLNVSTALVDMYANAA</sequence>
<proteinExistence type="predicted"/>
<comment type="caution">
    <text evidence="1">The sequence shown here is derived from an EMBL/GenBank/DDBJ whole genome shotgun (WGS) entry which is preliminary data.</text>
</comment>
<dbReference type="EMBL" id="CM056819">
    <property type="protein sequence ID" value="KAJ8624301.1"/>
    <property type="molecule type" value="Genomic_DNA"/>
</dbReference>
<keyword evidence="2" id="KW-1185">Reference proteome</keyword>
<gene>
    <name evidence="1" type="ORF">MRB53_032831</name>
</gene>
<name>A0ACC2KT33_PERAE</name>
<evidence type="ECO:0000313" key="1">
    <source>
        <dbReference type="EMBL" id="KAJ8624301.1"/>
    </source>
</evidence>
<evidence type="ECO:0000313" key="2">
    <source>
        <dbReference type="Proteomes" id="UP001234297"/>
    </source>
</evidence>
<organism evidence="1 2">
    <name type="scientific">Persea americana</name>
    <name type="common">Avocado</name>
    <dbReference type="NCBI Taxonomy" id="3435"/>
    <lineage>
        <taxon>Eukaryota</taxon>
        <taxon>Viridiplantae</taxon>
        <taxon>Streptophyta</taxon>
        <taxon>Embryophyta</taxon>
        <taxon>Tracheophyta</taxon>
        <taxon>Spermatophyta</taxon>
        <taxon>Magnoliopsida</taxon>
        <taxon>Magnoliidae</taxon>
        <taxon>Laurales</taxon>
        <taxon>Lauraceae</taxon>
        <taxon>Persea</taxon>
    </lineage>
</organism>
<protein>
    <submittedName>
        <fullName evidence="1">Uncharacterized protein</fullName>
    </submittedName>
</protein>